<protein>
    <submittedName>
        <fullName evidence="1">Uncharacterized protein</fullName>
    </submittedName>
</protein>
<evidence type="ECO:0000313" key="1">
    <source>
        <dbReference type="EMBL" id="EHK53041.1"/>
    </source>
</evidence>
<gene>
    <name evidence="1" type="ORF">MAXJ12_32459</name>
</gene>
<keyword evidence="2" id="KW-1185">Reference proteome</keyword>
<dbReference type="EMBL" id="AHAM01000292">
    <property type="protein sequence ID" value="EHK53041.1"/>
    <property type="molecule type" value="Genomic_DNA"/>
</dbReference>
<accession>H0I1Z6</accession>
<sequence length="43" mass="4961">MSKPTLPGTIDDRRYATAERTRRGTIVNSPWGRPLVRWLHANL</sequence>
<evidence type="ECO:0000313" key="2">
    <source>
        <dbReference type="Proteomes" id="UP000003250"/>
    </source>
</evidence>
<reference evidence="1 2" key="1">
    <citation type="journal article" date="2012" name="J. Bacteriol.">
        <title>Draft Genome Sequence of Mesorhizobium alhagi CCNWXJ12-2T, a Novel Salt-Resistant Species Isolated from the Desert of Northwestern China.</title>
        <authorList>
            <person name="Zhou M."/>
            <person name="Chen W."/>
            <person name="Chen H."/>
            <person name="Wei G."/>
        </authorList>
    </citation>
    <scope>NUCLEOTIDE SEQUENCE [LARGE SCALE GENOMIC DNA]</scope>
    <source>
        <strain evidence="1 2">CCNWXJ12-2</strain>
    </source>
</reference>
<dbReference type="AlphaFoldDB" id="H0I1Z6"/>
<name>H0I1Z6_9HYPH</name>
<dbReference type="Proteomes" id="UP000003250">
    <property type="component" value="Unassembled WGS sequence"/>
</dbReference>
<organism evidence="1 2">
    <name type="scientific">Mesorhizobium alhagi CCNWXJ12-2</name>
    <dbReference type="NCBI Taxonomy" id="1107882"/>
    <lineage>
        <taxon>Bacteria</taxon>
        <taxon>Pseudomonadati</taxon>
        <taxon>Pseudomonadota</taxon>
        <taxon>Alphaproteobacteria</taxon>
        <taxon>Hyphomicrobiales</taxon>
        <taxon>Phyllobacteriaceae</taxon>
        <taxon>Allomesorhizobium</taxon>
    </lineage>
</organism>
<proteinExistence type="predicted"/>